<dbReference type="RefSeq" id="WP_009369826.1">
    <property type="nucleotide sequence ID" value="NZ_ADGP01000020.1"/>
</dbReference>
<protein>
    <submittedName>
        <fullName evidence="1">Uncharacterized protein</fullName>
    </submittedName>
</protein>
<dbReference type="AlphaFoldDB" id="D3LVG7"/>
<dbReference type="eggNOG" id="ENOG50341FV">
    <property type="taxonomic scope" value="Bacteria"/>
</dbReference>
<proteinExistence type="predicted"/>
<evidence type="ECO:0000313" key="2">
    <source>
        <dbReference type="Proteomes" id="UP000003242"/>
    </source>
</evidence>
<dbReference type="EMBL" id="ADGP01000020">
    <property type="protein sequence ID" value="EFD93894.1"/>
    <property type="molecule type" value="Genomic_DNA"/>
</dbReference>
<dbReference type="STRING" id="699218.HMPREF0889_0291"/>
<reference evidence="2" key="1">
    <citation type="submission" date="2009-12" db="EMBL/GenBank/DDBJ databases">
        <title>Sequence of Clostridiales genomosp. BVAB3 str. UPII9-5.</title>
        <authorList>
            <person name="Madupu R."/>
            <person name="Durkin A.S."/>
            <person name="Torralba M."/>
            <person name="Methe B."/>
            <person name="Sutton G.G."/>
            <person name="Strausberg R.L."/>
            <person name="Nelson K.E."/>
        </authorList>
    </citation>
    <scope>NUCLEOTIDE SEQUENCE [LARGE SCALE GENOMIC DNA]</scope>
    <source>
        <strain evidence="2">28L</strain>
    </source>
</reference>
<name>D3LVG7_9FIRM</name>
<organism evidence="1 2">
    <name type="scientific">Megasphaera lornae</name>
    <dbReference type="NCBI Taxonomy" id="1000568"/>
    <lineage>
        <taxon>Bacteria</taxon>
        <taxon>Bacillati</taxon>
        <taxon>Bacillota</taxon>
        <taxon>Negativicutes</taxon>
        <taxon>Veillonellales</taxon>
        <taxon>Veillonellaceae</taxon>
        <taxon>Megasphaera</taxon>
    </lineage>
</organism>
<accession>D3LVG7</accession>
<sequence length="167" mass="20676">MKLKDYDHRYDYTVNEKPFAEGFKELYYEYRRFGGVPNSTLYLDLEYGDIYYTANDYLYGQFVYLWELCDAEGDRIRDYWTVRELEEFLNDEEIKNLRQKFIDENGYQEDYTCEEDFLKEKEHEYIDFIFAQEVPAIEKGVKEWIDDTYDLFLEQYDDTYWKLLNEE</sequence>
<comment type="caution">
    <text evidence="1">The sequence shown here is derived from an EMBL/GenBank/DDBJ whole genome shotgun (WGS) entry which is preliminary data.</text>
</comment>
<dbReference type="Proteomes" id="UP000003242">
    <property type="component" value="Unassembled WGS sequence"/>
</dbReference>
<evidence type="ECO:0000313" key="1">
    <source>
        <dbReference type="EMBL" id="EFD93894.1"/>
    </source>
</evidence>
<gene>
    <name evidence="1" type="ORF">HMPREF0889_0291</name>
</gene>